<dbReference type="STRING" id="212667.VFDL14_02950"/>
<evidence type="ECO:0000313" key="3">
    <source>
        <dbReference type="Proteomes" id="UP000027219"/>
    </source>
</evidence>
<dbReference type="EMBL" id="JFFR01000025">
    <property type="protein sequence ID" value="KDN27953.1"/>
    <property type="molecule type" value="Genomic_DNA"/>
</dbReference>
<protein>
    <submittedName>
        <fullName evidence="2">Histone acetyltransferase</fullName>
    </submittedName>
</protein>
<dbReference type="OrthoDB" id="9799601at2"/>
<organism evidence="2 3">
    <name type="scientific">Vibrio fortis</name>
    <dbReference type="NCBI Taxonomy" id="212667"/>
    <lineage>
        <taxon>Bacteria</taxon>
        <taxon>Pseudomonadati</taxon>
        <taxon>Pseudomonadota</taxon>
        <taxon>Gammaproteobacteria</taxon>
        <taxon>Vibrionales</taxon>
        <taxon>Vibrionaceae</taxon>
        <taxon>Vibrio</taxon>
    </lineage>
</organism>
<dbReference type="AlphaFoldDB" id="A0A066UUS7"/>
<dbReference type="SUPFAM" id="SSF55729">
    <property type="entry name" value="Acyl-CoA N-acyltransferases (Nat)"/>
    <property type="match status" value="1"/>
</dbReference>
<evidence type="ECO:0000259" key="1">
    <source>
        <dbReference type="PROSITE" id="PS51186"/>
    </source>
</evidence>
<dbReference type="PANTHER" id="PTHR43072">
    <property type="entry name" value="N-ACETYLTRANSFERASE"/>
    <property type="match status" value="1"/>
</dbReference>
<dbReference type="Proteomes" id="UP000027219">
    <property type="component" value="Unassembled WGS sequence"/>
</dbReference>
<feature type="domain" description="N-acetyltransferase" evidence="1">
    <location>
        <begin position="3"/>
        <end position="166"/>
    </location>
</feature>
<name>A0A066UUS7_9VIBR</name>
<reference evidence="2 3" key="1">
    <citation type="submission" date="2014-02" db="EMBL/GenBank/DDBJ databases">
        <title>Vibrio fortis Dalian14 Genome Sequencing.</title>
        <authorList>
            <person name="Wang Y."/>
            <person name="Song L."/>
            <person name="Liu G."/>
            <person name="Ding J."/>
        </authorList>
    </citation>
    <scope>NUCLEOTIDE SEQUENCE [LARGE SCALE GENOMIC DNA]</scope>
    <source>
        <strain evidence="2 3">Dalian14</strain>
    </source>
</reference>
<dbReference type="GO" id="GO:0016747">
    <property type="term" value="F:acyltransferase activity, transferring groups other than amino-acyl groups"/>
    <property type="evidence" value="ECO:0007669"/>
    <property type="project" value="InterPro"/>
</dbReference>
<dbReference type="Pfam" id="PF13420">
    <property type="entry name" value="Acetyltransf_4"/>
    <property type="match status" value="1"/>
</dbReference>
<gene>
    <name evidence="2" type="ORF">VFDL14_02950</name>
</gene>
<dbReference type="Gene3D" id="3.40.630.30">
    <property type="match status" value="1"/>
</dbReference>
<keyword evidence="3" id="KW-1185">Reference proteome</keyword>
<evidence type="ECO:0000313" key="2">
    <source>
        <dbReference type="EMBL" id="KDN27953.1"/>
    </source>
</evidence>
<dbReference type="InterPro" id="IPR000182">
    <property type="entry name" value="GNAT_dom"/>
</dbReference>
<dbReference type="RefSeq" id="WP_032552170.1">
    <property type="nucleotide sequence ID" value="NZ_BTGL01000001.1"/>
</dbReference>
<dbReference type="PROSITE" id="PS51186">
    <property type="entry name" value="GNAT"/>
    <property type="match status" value="1"/>
</dbReference>
<proteinExistence type="predicted"/>
<dbReference type="InterPro" id="IPR016181">
    <property type="entry name" value="Acyl_CoA_acyltransferase"/>
</dbReference>
<accession>A0A066UUS7</accession>
<sequence>MSLVVRQVAVEDAQGITEVLNPIIEEGLYTILDTTFSVEEEKGFIANFPKQGVFTVAVDEEQNKVIAFQNIEPFASYTKAFDHVGIIGTFVDGESRGKGVSKQLFQSTFEVAKQKGYEKLFAYVRADNERALAAYVRQGFEVVGTAKKHAKVGGVYIDEVLIEKFL</sequence>
<keyword evidence="2" id="KW-0808">Transferase</keyword>
<comment type="caution">
    <text evidence="2">The sequence shown here is derived from an EMBL/GenBank/DDBJ whole genome shotgun (WGS) entry which is preliminary data.</text>
</comment>
<dbReference type="CDD" id="cd04301">
    <property type="entry name" value="NAT_SF"/>
    <property type="match status" value="1"/>
</dbReference>